<evidence type="ECO:0000313" key="2">
    <source>
        <dbReference type="Proteomes" id="UP000799539"/>
    </source>
</evidence>
<sequence>VQKFARNEFLSNRGYKACFEDDIFKDASQKGAVARNTMATTVEAVVGAAWYDSGKNIEVVRNIVK</sequence>
<dbReference type="OrthoDB" id="67027at2759"/>
<dbReference type="GO" id="GO:0006396">
    <property type="term" value="P:RNA processing"/>
    <property type="evidence" value="ECO:0007669"/>
    <property type="project" value="InterPro"/>
</dbReference>
<organism evidence="1 2">
    <name type="scientific">Cercospora zeae-maydis SCOH1-5</name>
    <dbReference type="NCBI Taxonomy" id="717836"/>
    <lineage>
        <taxon>Eukaryota</taxon>
        <taxon>Fungi</taxon>
        <taxon>Dikarya</taxon>
        <taxon>Ascomycota</taxon>
        <taxon>Pezizomycotina</taxon>
        <taxon>Dothideomycetes</taxon>
        <taxon>Dothideomycetidae</taxon>
        <taxon>Mycosphaerellales</taxon>
        <taxon>Mycosphaerellaceae</taxon>
        <taxon>Cercospora</taxon>
    </lineage>
</organism>
<dbReference type="GO" id="GO:0004525">
    <property type="term" value="F:ribonuclease III activity"/>
    <property type="evidence" value="ECO:0007669"/>
    <property type="project" value="InterPro"/>
</dbReference>
<dbReference type="SUPFAM" id="SSF69065">
    <property type="entry name" value="RNase III domain-like"/>
    <property type="match status" value="1"/>
</dbReference>
<gene>
    <name evidence="1" type="ORF">CERZMDRAFT_19081</name>
</gene>
<keyword evidence="2" id="KW-1185">Reference proteome</keyword>
<feature type="non-terminal residue" evidence="1">
    <location>
        <position position="1"/>
    </location>
</feature>
<accession>A0A6A6EZ41</accession>
<evidence type="ECO:0008006" key="3">
    <source>
        <dbReference type="Google" id="ProtNLM"/>
    </source>
</evidence>
<dbReference type="Proteomes" id="UP000799539">
    <property type="component" value="Unassembled WGS sequence"/>
</dbReference>
<proteinExistence type="predicted"/>
<dbReference type="Gene3D" id="1.10.1520.10">
    <property type="entry name" value="Ribonuclease III domain"/>
    <property type="match status" value="1"/>
</dbReference>
<reference evidence="1" key="1">
    <citation type="journal article" date="2020" name="Stud. Mycol.">
        <title>101 Dothideomycetes genomes: a test case for predicting lifestyles and emergence of pathogens.</title>
        <authorList>
            <person name="Haridas S."/>
            <person name="Albert R."/>
            <person name="Binder M."/>
            <person name="Bloem J."/>
            <person name="Labutti K."/>
            <person name="Salamov A."/>
            <person name="Andreopoulos B."/>
            <person name="Baker S."/>
            <person name="Barry K."/>
            <person name="Bills G."/>
            <person name="Bluhm B."/>
            <person name="Cannon C."/>
            <person name="Castanera R."/>
            <person name="Culley D."/>
            <person name="Daum C."/>
            <person name="Ezra D."/>
            <person name="Gonzalez J."/>
            <person name="Henrissat B."/>
            <person name="Kuo A."/>
            <person name="Liang C."/>
            <person name="Lipzen A."/>
            <person name="Lutzoni F."/>
            <person name="Magnuson J."/>
            <person name="Mondo S."/>
            <person name="Nolan M."/>
            <person name="Ohm R."/>
            <person name="Pangilinan J."/>
            <person name="Park H.-J."/>
            <person name="Ramirez L."/>
            <person name="Alfaro M."/>
            <person name="Sun H."/>
            <person name="Tritt A."/>
            <person name="Yoshinaga Y."/>
            <person name="Zwiers L.-H."/>
            <person name="Turgeon B."/>
            <person name="Goodwin S."/>
            <person name="Spatafora J."/>
            <person name="Crous P."/>
            <person name="Grigoriev I."/>
        </authorList>
    </citation>
    <scope>NUCLEOTIDE SEQUENCE</scope>
    <source>
        <strain evidence="1">SCOH1-5</strain>
    </source>
</reference>
<protein>
    <recommendedName>
        <fullName evidence="3">RNase III domain-containing protein</fullName>
    </recommendedName>
</protein>
<dbReference type="EMBL" id="ML992714">
    <property type="protein sequence ID" value="KAF2206696.1"/>
    <property type="molecule type" value="Genomic_DNA"/>
</dbReference>
<dbReference type="InterPro" id="IPR036389">
    <property type="entry name" value="RNase_III_sf"/>
</dbReference>
<feature type="non-terminal residue" evidence="1">
    <location>
        <position position="65"/>
    </location>
</feature>
<dbReference type="AlphaFoldDB" id="A0A6A6EZ41"/>
<name>A0A6A6EZ41_9PEZI</name>
<evidence type="ECO:0000313" key="1">
    <source>
        <dbReference type="EMBL" id="KAF2206696.1"/>
    </source>
</evidence>